<evidence type="ECO:0000256" key="6">
    <source>
        <dbReference type="ARBA" id="ARBA00022771"/>
    </source>
</evidence>
<dbReference type="CDD" id="cd16461">
    <property type="entry name" value="RING-H2_EL5-like"/>
    <property type="match status" value="1"/>
</dbReference>
<dbReference type="GO" id="GO:0016567">
    <property type="term" value="P:protein ubiquitination"/>
    <property type="evidence" value="ECO:0007669"/>
    <property type="project" value="TreeGrafter"/>
</dbReference>
<feature type="domain" description="RING-type" evidence="15">
    <location>
        <begin position="150"/>
        <end position="192"/>
    </location>
</feature>
<dbReference type="OMA" id="ANHNHAG"/>
<dbReference type="Gramene" id="Kaladp0103s0015.1.v1.1">
    <property type="protein sequence ID" value="Kaladp0103s0015.1.v1.1.CDS.1"/>
    <property type="gene ID" value="Kaladp0103s0015.v1.1"/>
</dbReference>
<keyword evidence="8" id="KW-0862">Zinc</keyword>
<evidence type="ECO:0000256" key="8">
    <source>
        <dbReference type="ARBA" id="ARBA00022833"/>
    </source>
</evidence>
<dbReference type="EnsemblPlants" id="Kaladp0103s0015.1.v1.1">
    <property type="protein sequence ID" value="Kaladp0103s0015.1.v1.1.CDS.1"/>
    <property type="gene ID" value="Kaladp0103s0015.v1.1"/>
</dbReference>
<evidence type="ECO:0000256" key="11">
    <source>
        <dbReference type="ARBA" id="ARBA00024209"/>
    </source>
</evidence>
<keyword evidence="9 14" id="KW-1133">Transmembrane helix</keyword>
<feature type="region of interest" description="Disordered" evidence="13">
    <location>
        <begin position="222"/>
        <end position="270"/>
    </location>
</feature>
<evidence type="ECO:0000259" key="15">
    <source>
        <dbReference type="PROSITE" id="PS50089"/>
    </source>
</evidence>
<evidence type="ECO:0000256" key="13">
    <source>
        <dbReference type="SAM" id="MobiDB-lite"/>
    </source>
</evidence>
<dbReference type="Pfam" id="PF13639">
    <property type="entry name" value="zf-RING_2"/>
    <property type="match status" value="1"/>
</dbReference>
<dbReference type="SUPFAM" id="SSF57850">
    <property type="entry name" value="RING/U-box"/>
    <property type="match status" value="1"/>
</dbReference>
<keyword evidence="6 12" id="KW-0863">Zinc-finger</keyword>
<evidence type="ECO:0000256" key="1">
    <source>
        <dbReference type="ARBA" id="ARBA00004167"/>
    </source>
</evidence>
<feature type="transmembrane region" description="Helical" evidence="14">
    <location>
        <begin position="56"/>
        <end position="77"/>
    </location>
</feature>
<protein>
    <recommendedName>
        <fullName evidence="15">RING-type domain-containing protein</fullName>
    </recommendedName>
</protein>
<dbReference type="PROSITE" id="PS50089">
    <property type="entry name" value="ZF_RING_2"/>
    <property type="match status" value="1"/>
</dbReference>
<evidence type="ECO:0000313" key="16">
    <source>
        <dbReference type="EnsemblPlants" id="Kaladp0103s0015.1.v1.1.CDS.1"/>
    </source>
</evidence>
<dbReference type="Gene3D" id="3.30.40.10">
    <property type="entry name" value="Zinc/RING finger domain, C3HC4 (zinc finger)"/>
    <property type="match status" value="1"/>
</dbReference>
<keyword evidence="5" id="KW-0479">Metal-binding</keyword>
<dbReference type="PANTHER" id="PTHR45768:SF16">
    <property type="entry name" value="E3 UBIQUITIN-PROTEIN LIGASE ATL4"/>
    <property type="match status" value="1"/>
</dbReference>
<name>A0A7N0V7B8_KALFE</name>
<dbReference type="PANTHER" id="PTHR45768">
    <property type="entry name" value="E3 UBIQUITIN-PROTEIN LIGASE RNF13-LIKE"/>
    <property type="match status" value="1"/>
</dbReference>
<keyword evidence="7" id="KW-0833">Ubl conjugation pathway</keyword>
<comment type="similarity">
    <text evidence="11">Belongs to the RING-type zinc finger family. ATL subfamily.</text>
</comment>
<dbReference type="InterPro" id="IPR013083">
    <property type="entry name" value="Znf_RING/FYVE/PHD"/>
</dbReference>
<evidence type="ECO:0000256" key="5">
    <source>
        <dbReference type="ARBA" id="ARBA00022723"/>
    </source>
</evidence>
<dbReference type="InterPro" id="IPR001841">
    <property type="entry name" value="Znf_RING"/>
</dbReference>
<organism evidence="16 17">
    <name type="scientific">Kalanchoe fedtschenkoi</name>
    <name type="common">Lavender scallops</name>
    <name type="synonym">South American air plant</name>
    <dbReference type="NCBI Taxonomy" id="63787"/>
    <lineage>
        <taxon>Eukaryota</taxon>
        <taxon>Viridiplantae</taxon>
        <taxon>Streptophyta</taxon>
        <taxon>Embryophyta</taxon>
        <taxon>Tracheophyta</taxon>
        <taxon>Spermatophyta</taxon>
        <taxon>Magnoliopsida</taxon>
        <taxon>eudicotyledons</taxon>
        <taxon>Gunneridae</taxon>
        <taxon>Pentapetalae</taxon>
        <taxon>Saxifragales</taxon>
        <taxon>Crassulaceae</taxon>
        <taxon>Kalanchoe</taxon>
    </lineage>
</organism>
<evidence type="ECO:0000256" key="9">
    <source>
        <dbReference type="ARBA" id="ARBA00022989"/>
    </source>
</evidence>
<comment type="subcellular location">
    <subcellularLocation>
        <location evidence="1">Membrane</location>
        <topology evidence="1">Single-pass membrane protein</topology>
    </subcellularLocation>
</comment>
<feature type="region of interest" description="Disordered" evidence="13">
    <location>
        <begin position="87"/>
        <end position="107"/>
    </location>
</feature>
<comment type="pathway">
    <text evidence="2">Protein modification; protein ubiquitination.</text>
</comment>
<evidence type="ECO:0000256" key="3">
    <source>
        <dbReference type="ARBA" id="ARBA00022679"/>
    </source>
</evidence>
<evidence type="ECO:0000256" key="7">
    <source>
        <dbReference type="ARBA" id="ARBA00022786"/>
    </source>
</evidence>
<keyword evidence="3" id="KW-0808">Transferase</keyword>
<dbReference type="SMART" id="SM00184">
    <property type="entry name" value="RING"/>
    <property type="match status" value="1"/>
</dbReference>
<dbReference type="GO" id="GO:0008270">
    <property type="term" value="F:zinc ion binding"/>
    <property type="evidence" value="ECO:0007669"/>
    <property type="project" value="UniProtKB-KW"/>
</dbReference>
<evidence type="ECO:0000256" key="2">
    <source>
        <dbReference type="ARBA" id="ARBA00004906"/>
    </source>
</evidence>
<evidence type="ECO:0000313" key="17">
    <source>
        <dbReference type="Proteomes" id="UP000594263"/>
    </source>
</evidence>
<evidence type="ECO:0000256" key="12">
    <source>
        <dbReference type="PROSITE-ProRule" id="PRU00175"/>
    </source>
</evidence>
<dbReference type="AlphaFoldDB" id="A0A7N0V7B8"/>
<keyword evidence="17" id="KW-1185">Reference proteome</keyword>
<sequence length="338" mass="36554">MSSITYFPAPPGQDGNFFGGFGGADSYEGGVSVSPPAASARESSSSSSSTGVSNSVVIIVIVFSITVIVSISLCFLIRLLSGRRARRPEADEESGGRGRAVASRRVQPVNVEHQQQQELEVNNALPLFTFESAKKNGGGGGEEAVAESDCAICLSKFEPSDHLRLLPICCHAFHAECVDLWLESNQSCPLCRSAIFASEAEILQKVLTASSTPTLRLEVSSIPHHQPDPQQARSFSTGSHDHLIPQPAAQLGSGSLARAQSEDKMDHSNNTLAAERSWLRDYMERLSSRTASFRSSGRYFTGSSRRSEMTLPGDGYWDVEASRAGEEISEMFRWFSGI</sequence>
<accession>A0A7N0V7B8</accession>
<evidence type="ECO:0000256" key="14">
    <source>
        <dbReference type="SAM" id="Phobius"/>
    </source>
</evidence>
<dbReference type="GO" id="GO:0016020">
    <property type="term" value="C:membrane"/>
    <property type="evidence" value="ECO:0007669"/>
    <property type="project" value="UniProtKB-SubCell"/>
</dbReference>
<keyword evidence="4 14" id="KW-0812">Transmembrane</keyword>
<dbReference type="Proteomes" id="UP000594263">
    <property type="component" value="Unplaced"/>
</dbReference>
<keyword evidence="10 14" id="KW-0472">Membrane</keyword>
<dbReference type="GO" id="GO:0016740">
    <property type="term" value="F:transferase activity"/>
    <property type="evidence" value="ECO:0007669"/>
    <property type="project" value="UniProtKB-KW"/>
</dbReference>
<evidence type="ECO:0000256" key="10">
    <source>
        <dbReference type="ARBA" id="ARBA00023136"/>
    </source>
</evidence>
<feature type="compositionally biased region" description="Polar residues" evidence="13">
    <location>
        <begin position="228"/>
        <end position="238"/>
    </location>
</feature>
<proteinExistence type="inferred from homology"/>
<reference evidence="16" key="1">
    <citation type="submission" date="2021-01" db="UniProtKB">
        <authorList>
            <consortium name="EnsemblPlants"/>
        </authorList>
    </citation>
    <scope>IDENTIFICATION</scope>
</reference>
<evidence type="ECO:0000256" key="4">
    <source>
        <dbReference type="ARBA" id="ARBA00022692"/>
    </source>
</evidence>